<dbReference type="InterPro" id="IPR037522">
    <property type="entry name" value="HD_GYP_dom"/>
</dbReference>
<evidence type="ECO:0000259" key="3">
    <source>
        <dbReference type="PROSITE" id="PS51832"/>
    </source>
</evidence>
<protein>
    <submittedName>
        <fullName evidence="4">HD-GYP domain-containing protein</fullName>
    </submittedName>
</protein>
<dbReference type="Pfam" id="PF13487">
    <property type="entry name" value="HD_5"/>
    <property type="match status" value="1"/>
</dbReference>
<dbReference type="PROSITE" id="PS51831">
    <property type="entry name" value="HD"/>
    <property type="match status" value="1"/>
</dbReference>
<sequence length="333" mass="38541">MLLFDKVILCIFYNNEGETVVGNLDKWFVNYIFYRYGFFGFLSLSIIICLVFPQNDNFFVFYNITVIFLGIGFYNRPIFLVFFTGLVSFCRFYFVPRQEESLFFIYLVSYLFITFISSAMMLYVQRVKKKSLDLTTSLAKALDSRDAYTFDHSENVAEYSVRIAEKMNLSKDLCNHIRTGGLLHDIGKIGIPENILTKHDKLTTDEYNIIKQHPKIGYEILKHVDRFKEDGILDIVLYHHERYDGKGYPAGLKGSEIPLGARIVAVADTFDAMTSRRVYRDELDLEHTLNVIRQNKGTQFDPDVADAFLSLYKNQDSNSKSNLIPKINPVESK</sequence>
<keyword evidence="1" id="KW-0812">Transmembrane</keyword>
<name>A0A942T488_9BACI</name>
<feature type="transmembrane region" description="Helical" evidence="1">
    <location>
        <begin position="103"/>
        <end position="124"/>
    </location>
</feature>
<dbReference type="InterPro" id="IPR006674">
    <property type="entry name" value="HD_domain"/>
</dbReference>
<feature type="transmembrane region" description="Helical" evidence="1">
    <location>
        <begin position="59"/>
        <end position="83"/>
    </location>
</feature>
<comment type="caution">
    <text evidence="4">The sequence shown here is derived from an EMBL/GenBank/DDBJ whole genome shotgun (WGS) entry which is preliminary data.</text>
</comment>
<evidence type="ECO:0000259" key="2">
    <source>
        <dbReference type="PROSITE" id="PS51831"/>
    </source>
</evidence>
<accession>A0A942T488</accession>
<dbReference type="NCBIfam" id="TIGR00277">
    <property type="entry name" value="HDIG"/>
    <property type="match status" value="1"/>
</dbReference>
<feature type="domain" description="HD" evidence="2">
    <location>
        <begin position="149"/>
        <end position="273"/>
    </location>
</feature>
<dbReference type="InterPro" id="IPR003607">
    <property type="entry name" value="HD/PDEase_dom"/>
</dbReference>
<organism evidence="4">
    <name type="scientific">Neobacillus citreus</name>
    <dbReference type="NCBI Taxonomy" id="2833578"/>
    <lineage>
        <taxon>Bacteria</taxon>
        <taxon>Bacillati</taxon>
        <taxon>Bacillota</taxon>
        <taxon>Bacilli</taxon>
        <taxon>Bacillales</taxon>
        <taxon>Bacillaceae</taxon>
        <taxon>Neobacillus</taxon>
    </lineage>
</organism>
<keyword evidence="1" id="KW-0472">Membrane</keyword>
<feature type="transmembrane region" description="Helical" evidence="1">
    <location>
        <begin position="33"/>
        <end position="52"/>
    </location>
</feature>
<reference evidence="4" key="1">
    <citation type="submission" date="2021-05" db="EMBL/GenBank/DDBJ databases">
        <title>Novel Bacillus species.</title>
        <authorList>
            <person name="Liu G."/>
        </authorList>
    </citation>
    <scope>NUCLEOTIDE SEQUENCE</scope>
    <source>
        <strain evidence="4">FJAT-50051</strain>
    </source>
</reference>
<evidence type="ECO:0000256" key="1">
    <source>
        <dbReference type="SAM" id="Phobius"/>
    </source>
</evidence>
<dbReference type="SUPFAM" id="SSF109604">
    <property type="entry name" value="HD-domain/PDEase-like"/>
    <property type="match status" value="1"/>
</dbReference>
<dbReference type="Gene3D" id="1.10.3210.10">
    <property type="entry name" value="Hypothetical protein af1432"/>
    <property type="match status" value="1"/>
</dbReference>
<feature type="domain" description="HD-GYP" evidence="3">
    <location>
        <begin position="127"/>
        <end position="324"/>
    </location>
</feature>
<dbReference type="InterPro" id="IPR006675">
    <property type="entry name" value="HDIG_dom"/>
</dbReference>
<dbReference type="CDD" id="cd00077">
    <property type="entry name" value="HDc"/>
    <property type="match status" value="1"/>
</dbReference>
<gene>
    <name evidence="4" type="ORF">KHB02_32515</name>
</gene>
<dbReference type="PANTHER" id="PTHR43155:SF2">
    <property type="entry name" value="CYCLIC DI-GMP PHOSPHODIESTERASE PA4108"/>
    <property type="match status" value="1"/>
</dbReference>
<proteinExistence type="predicted"/>
<keyword evidence="1" id="KW-1133">Transmembrane helix</keyword>
<dbReference type="AlphaFoldDB" id="A0A942T488"/>
<dbReference type="PANTHER" id="PTHR43155">
    <property type="entry name" value="CYCLIC DI-GMP PHOSPHODIESTERASE PA4108-RELATED"/>
    <property type="match status" value="1"/>
</dbReference>
<dbReference type="EMBL" id="JAGYPE010000006">
    <property type="protein sequence ID" value="MBS4186120.1"/>
    <property type="molecule type" value="Genomic_DNA"/>
</dbReference>
<dbReference type="SMART" id="SM00471">
    <property type="entry name" value="HDc"/>
    <property type="match status" value="1"/>
</dbReference>
<evidence type="ECO:0000313" key="4">
    <source>
        <dbReference type="EMBL" id="MBS4186120.1"/>
    </source>
</evidence>
<dbReference type="PROSITE" id="PS51832">
    <property type="entry name" value="HD_GYP"/>
    <property type="match status" value="1"/>
</dbReference>